<dbReference type="InterPro" id="IPR051821">
    <property type="entry name" value="Asp/Asn_beta-hydroxylase"/>
</dbReference>
<keyword evidence="8" id="KW-1185">Reference proteome</keyword>
<comment type="caution">
    <text evidence="7">The sequence shown here is derived from an EMBL/GenBank/DDBJ whole genome shotgun (WGS) entry which is preliminary data.</text>
</comment>
<dbReference type="SUPFAM" id="SSF48452">
    <property type="entry name" value="TPR-like"/>
    <property type="match status" value="1"/>
</dbReference>
<evidence type="ECO:0000256" key="3">
    <source>
        <dbReference type="ARBA" id="ARBA00023002"/>
    </source>
</evidence>
<evidence type="ECO:0000313" key="7">
    <source>
        <dbReference type="EMBL" id="TPG04015.1"/>
    </source>
</evidence>
<name>A0A502BS21_9GAMM</name>
<dbReference type="PANTHER" id="PTHR46332">
    <property type="entry name" value="ASPARTATE BETA-HYDROXYLASE DOMAIN-CONTAINING PROTEIN 2"/>
    <property type="match status" value="1"/>
</dbReference>
<organism evidence="7 8">
    <name type="scientific">Rhodanobacter glycinis</name>
    <dbReference type="NCBI Taxonomy" id="582702"/>
    <lineage>
        <taxon>Bacteria</taxon>
        <taxon>Pseudomonadati</taxon>
        <taxon>Pseudomonadota</taxon>
        <taxon>Gammaproteobacteria</taxon>
        <taxon>Lysobacterales</taxon>
        <taxon>Rhodanobacteraceae</taxon>
        <taxon>Rhodanobacter</taxon>
    </lineage>
</organism>
<feature type="region of interest" description="Disordered" evidence="5">
    <location>
        <begin position="432"/>
        <end position="452"/>
    </location>
</feature>
<evidence type="ECO:0000256" key="2">
    <source>
        <dbReference type="ARBA" id="ARBA00022964"/>
    </source>
</evidence>
<keyword evidence="4" id="KW-0802">TPR repeat</keyword>
<evidence type="ECO:0000256" key="4">
    <source>
        <dbReference type="PROSITE-ProRule" id="PRU00339"/>
    </source>
</evidence>
<dbReference type="AlphaFoldDB" id="A0A502BS21"/>
<evidence type="ECO:0000313" key="8">
    <source>
        <dbReference type="Proteomes" id="UP000319486"/>
    </source>
</evidence>
<accession>A0A502BS21</accession>
<dbReference type="PROSITE" id="PS50005">
    <property type="entry name" value="TPR"/>
    <property type="match status" value="1"/>
</dbReference>
<dbReference type="Proteomes" id="UP000319486">
    <property type="component" value="Unassembled WGS sequence"/>
</dbReference>
<dbReference type="EMBL" id="RCZO01000016">
    <property type="protein sequence ID" value="TPG04015.1"/>
    <property type="molecule type" value="Genomic_DNA"/>
</dbReference>
<dbReference type="Gene3D" id="2.60.120.330">
    <property type="entry name" value="B-lactam Antibiotic, Isopenicillin N Synthase, Chain"/>
    <property type="match status" value="1"/>
</dbReference>
<dbReference type="SMART" id="SM00028">
    <property type="entry name" value="TPR"/>
    <property type="match status" value="4"/>
</dbReference>
<evidence type="ECO:0000256" key="1">
    <source>
        <dbReference type="ARBA" id="ARBA00007730"/>
    </source>
</evidence>
<sequence length="452" mass="49618">MDNPPNATPATCREQALAGLQRGDMALAEQAFSRLLEVQPDDAEALQFLATRQLSRGYTARAIELLLAAQRAQPQDAAILHQLGSAQMLAGDLQAAADSLHKGLELAPGMFVARLRLGVVFEQQGRQREAMSAYLGAINAAQAHGRWLSDATTAPGVRDAVKHATQYVAAGRRELFDAIIEPLRQRYGRSELSRVDQCLSIYLHEQPAPLPDPRQRPEFLYFPGIPSQTFYPRERFPAQAQLEAAVDVIREELRAVLSNGQDDLVPFLGTNSAEAVAAYLLGSSGTQEAAWDAFFFYRHGVRHDAHCARCPRTIGLLDSMPLVRVRDHAPETLYSVLRPGTHILPHRGVTNTRLVTHLPLIVPPNCALRVGGETHVWKEGRCVTFDDTFEHEAWNHSDQTRVVLIMDSWNPDLSEAEQAAVADLVAAIGDFNRSGETPAQPRPEESSGSPAG</sequence>
<dbReference type="SUPFAM" id="SSF51197">
    <property type="entry name" value="Clavaminate synthase-like"/>
    <property type="match status" value="1"/>
</dbReference>
<dbReference type="InterPro" id="IPR011990">
    <property type="entry name" value="TPR-like_helical_dom_sf"/>
</dbReference>
<dbReference type="Gene3D" id="1.25.40.10">
    <property type="entry name" value="Tetratricopeptide repeat domain"/>
    <property type="match status" value="1"/>
</dbReference>
<protein>
    <submittedName>
        <fullName evidence="7">Aspartyl beta-hydroxylase</fullName>
    </submittedName>
</protein>
<dbReference type="InterPro" id="IPR007803">
    <property type="entry name" value="Asp/Arg/Pro-Hydrxlase"/>
</dbReference>
<dbReference type="InterPro" id="IPR027443">
    <property type="entry name" value="IPNS-like_sf"/>
</dbReference>
<dbReference type="GO" id="GO:0051213">
    <property type="term" value="F:dioxygenase activity"/>
    <property type="evidence" value="ECO:0007669"/>
    <property type="project" value="UniProtKB-KW"/>
</dbReference>
<dbReference type="GO" id="GO:0016020">
    <property type="term" value="C:membrane"/>
    <property type="evidence" value="ECO:0007669"/>
    <property type="project" value="TreeGrafter"/>
</dbReference>
<evidence type="ECO:0000256" key="5">
    <source>
        <dbReference type="SAM" id="MobiDB-lite"/>
    </source>
</evidence>
<comment type="similarity">
    <text evidence="1">Belongs to the aspartyl/asparaginyl beta-hydroxylase family.</text>
</comment>
<keyword evidence="3" id="KW-0560">Oxidoreductase</keyword>
<evidence type="ECO:0000259" key="6">
    <source>
        <dbReference type="Pfam" id="PF05118"/>
    </source>
</evidence>
<dbReference type="Pfam" id="PF05118">
    <property type="entry name" value="Asp_Arg_Hydrox"/>
    <property type="match status" value="1"/>
</dbReference>
<reference evidence="7 8" key="1">
    <citation type="journal article" date="2019" name="Environ. Microbiol.">
        <title>Species interactions and distinct microbial communities in high Arctic permafrost affected cryosols are associated with the CH4 and CO2 gas fluxes.</title>
        <authorList>
            <person name="Altshuler I."/>
            <person name="Hamel J."/>
            <person name="Turney S."/>
            <person name="Magnuson E."/>
            <person name="Levesque R."/>
            <person name="Greer C."/>
            <person name="Whyte L.G."/>
        </authorList>
    </citation>
    <scope>NUCLEOTIDE SEQUENCE [LARGE SCALE GENOMIC DNA]</scope>
    <source>
        <strain evidence="7 8">S13Y</strain>
    </source>
</reference>
<dbReference type="RefSeq" id="WP_140656335.1">
    <property type="nucleotide sequence ID" value="NZ_RCZO01000016.1"/>
</dbReference>
<gene>
    <name evidence="7" type="ORF">EAH88_18850</name>
</gene>
<dbReference type="PANTHER" id="PTHR46332:SF5">
    <property type="entry name" value="ASPARTATE BETA-HYDROXYLASE DOMAIN CONTAINING 2"/>
    <property type="match status" value="1"/>
</dbReference>
<keyword evidence="2" id="KW-0223">Dioxygenase</keyword>
<feature type="repeat" description="TPR" evidence="4">
    <location>
        <begin position="77"/>
        <end position="110"/>
    </location>
</feature>
<dbReference type="InterPro" id="IPR019734">
    <property type="entry name" value="TPR_rpt"/>
</dbReference>
<proteinExistence type="inferred from homology"/>
<feature type="domain" description="Aspartyl/asparaginy/proline hydroxylase" evidence="6">
    <location>
        <begin position="244"/>
        <end position="411"/>
    </location>
</feature>